<organism evidence="3 4">
    <name type="scientific">Mariniradius saccharolyticus AK6</name>
    <dbReference type="NCBI Taxonomy" id="1239962"/>
    <lineage>
        <taxon>Bacteria</taxon>
        <taxon>Pseudomonadati</taxon>
        <taxon>Bacteroidota</taxon>
        <taxon>Cytophagia</taxon>
        <taxon>Cytophagales</taxon>
        <taxon>Cyclobacteriaceae</taxon>
        <taxon>Mariniradius</taxon>
    </lineage>
</organism>
<reference evidence="3" key="1">
    <citation type="submission" date="2013-01" db="EMBL/GenBank/DDBJ databases">
        <title>Genome assembly of Mariniradius saccharolyticus AK6.</title>
        <authorList>
            <person name="Vaidya B."/>
            <person name="Khatri I."/>
            <person name="Tanuku N.R.S."/>
            <person name="Subramanian S."/>
            <person name="Pinnaka A."/>
        </authorList>
    </citation>
    <scope>NUCLEOTIDE SEQUENCE [LARGE SCALE GENOMIC DNA]</scope>
    <source>
        <strain evidence="3">AK6</strain>
    </source>
</reference>
<dbReference type="InParanoid" id="M7Y124"/>
<keyword evidence="4" id="KW-1185">Reference proteome</keyword>
<dbReference type="InterPro" id="IPR001296">
    <property type="entry name" value="Glyco_trans_1"/>
</dbReference>
<dbReference type="EMBL" id="AMZY02000006">
    <property type="protein sequence ID" value="EMS34427.1"/>
    <property type="molecule type" value="Genomic_DNA"/>
</dbReference>
<evidence type="ECO:0000313" key="3">
    <source>
        <dbReference type="EMBL" id="EMS34427.1"/>
    </source>
</evidence>
<dbReference type="AlphaFoldDB" id="M7Y124"/>
<protein>
    <submittedName>
        <fullName evidence="3">Glycosyltransferase</fullName>
    </submittedName>
</protein>
<dbReference type="RefSeq" id="WP_008624822.1">
    <property type="nucleotide sequence ID" value="NZ_AMZY02000006.1"/>
</dbReference>
<dbReference type="GO" id="GO:0016757">
    <property type="term" value="F:glycosyltransferase activity"/>
    <property type="evidence" value="ECO:0007669"/>
    <property type="project" value="InterPro"/>
</dbReference>
<proteinExistence type="predicted"/>
<accession>M7Y124</accession>
<dbReference type="Pfam" id="PF00534">
    <property type="entry name" value="Glycos_transf_1"/>
    <property type="match status" value="1"/>
</dbReference>
<evidence type="ECO:0000259" key="2">
    <source>
        <dbReference type="Pfam" id="PF13439"/>
    </source>
</evidence>
<name>M7Y124_9BACT</name>
<dbReference type="Proteomes" id="UP000010953">
    <property type="component" value="Unassembled WGS sequence"/>
</dbReference>
<sequence length="380" mass="42443">MASILMLHGSSDLYGASKIFLQSAAALQAAGHRVTVVLSEEGPLVQNLRQKGLEVHIHRLGILRRKYFNLPGLANRVLALRKARTFLEKLGREKQVTHLYSNTSAVLVGALVAKPIGAKHIWHLHEILVQPAWFAKLMGKIVGRSADTVLAVSQAVKDHWRPFMDPSKIHLLYNGIDYEAYLEKHPDVLRDLKIPTDCLRIGMIGRINTWKGQGYFLETAAKLLKQNPKLHFIIAGDAFPGMENLVEEMLQKIRDLGLEKNVSYLGFRNDIAALIQSLDLFVLPSILPDPFPTVILEAMASGKPVAATAHGGACEMLLHGETGILIPWNDAEKAAALIQSMLQNPERLPLMGEKGRERVLEKFSTEAFERKFVKFFEDER</sequence>
<dbReference type="InterPro" id="IPR028098">
    <property type="entry name" value="Glyco_trans_4-like_N"/>
</dbReference>
<dbReference type="CDD" id="cd03801">
    <property type="entry name" value="GT4_PimA-like"/>
    <property type="match status" value="1"/>
</dbReference>
<dbReference type="PANTHER" id="PTHR12526">
    <property type="entry name" value="GLYCOSYLTRANSFERASE"/>
    <property type="match status" value="1"/>
</dbReference>
<evidence type="ECO:0000313" key="4">
    <source>
        <dbReference type="Proteomes" id="UP000010953"/>
    </source>
</evidence>
<dbReference type="Gene3D" id="3.40.50.2000">
    <property type="entry name" value="Glycogen Phosphorylase B"/>
    <property type="match status" value="2"/>
</dbReference>
<feature type="domain" description="Glycosyl transferase family 1" evidence="1">
    <location>
        <begin position="191"/>
        <end position="358"/>
    </location>
</feature>
<dbReference type="SUPFAM" id="SSF53756">
    <property type="entry name" value="UDP-Glycosyltransferase/glycogen phosphorylase"/>
    <property type="match status" value="1"/>
</dbReference>
<feature type="domain" description="Glycosyltransferase subfamily 4-like N-terminal" evidence="2">
    <location>
        <begin position="15"/>
        <end position="179"/>
    </location>
</feature>
<dbReference type="OrthoDB" id="9806653at2"/>
<evidence type="ECO:0000259" key="1">
    <source>
        <dbReference type="Pfam" id="PF00534"/>
    </source>
</evidence>
<comment type="caution">
    <text evidence="3">The sequence shown here is derived from an EMBL/GenBank/DDBJ whole genome shotgun (WGS) entry which is preliminary data.</text>
</comment>
<gene>
    <name evidence="3" type="ORF">C943_03646</name>
</gene>
<dbReference type="STRING" id="1239962.C943_03646"/>
<dbReference type="Pfam" id="PF13439">
    <property type="entry name" value="Glyco_transf_4"/>
    <property type="match status" value="1"/>
</dbReference>
<dbReference type="eggNOG" id="COG0438">
    <property type="taxonomic scope" value="Bacteria"/>
</dbReference>